<organism evidence="1 2">
    <name type="scientific">Plectus sambesii</name>
    <dbReference type="NCBI Taxonomy" id="2011161"/>
    <lineage>
        <taxon>Eukaryota</taxon>
        <taxon>Metazoa</taxon>
        <taxon>Ecdysozoa</taxon>
        <taxon>Nematoda</taxon>
        <taxon>Chromadorea</taxon>
        <taxon>Plectida</taxon>
        <taxon>Plectina</taxon>
        <taxon>Plectoidea</taxon>
        <taxon>Plectidae</taxon>
        <taxon>Plectus</taxon>
    </lineage>
</organism>
<evidence type="ECO:0000313" key="1">
    <source>
        <dbReference type="Proteomes" id="UP000887566"/>
    </source>
</evidence>
<keyword evidence="1" id="KW-1185">Reference proteome</keyword>
<protein>
    <submittedName>
        <fullName evidence="2">Uncharacterized protein</fullName>
    </submittedName>
</protein>
<dbReference type="AlphaFoldDB" id="A0A914XS90"/>
<proteinExistence type="predicted"/>
<dbReference type="Proteomes" id="UP000887566">
    <property type="component" value="Unplaced"/>
</dbReference>
<dbReference type="WBParaSite" id="PSAMB.scaffold930size38459.g9724.t1">
    <property type="protein sequence ID" value="PSAMB.scaffold930size38459.g9724.t1"/>
    <property type="gene ID" value="PSAMB.scaffold930size38459.g9724"/>
</dbReference>
<evidence type="ECO:0000313" key="2">
    <source>
        <dbReference type="WBParaSite" id="PSAMB.scaffold930size38459.g9724.t1"/>
    </source>
</evidence>
<accession>A0A914XS90</accession>
<reference evidence="2" key="1">
    <citation type="submission" date="2022-11" db="UniProtKB">
        <authorList>
            <consortium name="WormBaseParasite"/>
        </authorList>
    </citation>
    <scope>IDENTIFICATION</scope>
</reference>
<name>A0A914XS90_9BILA</name>
<sequence length="118" mass="13165">MCAFKFGANPERVLCCALLQESRGAITLLCRAQKGDNPASQRGEAEEQTERQMVESIGRVVAVRSRQWWLCRFAFCRWANVPVVALVLVAPGWASERQTLPDPPIRLFAVCAGRPPPR</sequence>